<sequence length="61" mass="6860">MGVGDCLSRILCACIHVVLTRFPYKESWTAEQLANVILRNVTLALMIRLGTKSKLSTTYYP</sequence>
<reference evidence="1" key="1">
    <citation type="journal article" date="2023" name="Mol. Phylogenet. Evol.">
        <title>Genome-scale phylogeny and comparative genomics of the fungal order Sordariales.</title>
        <authorList>
            <person name="Hensen N."/>
            <person name="Bonometti L."/>
            <person name="Westerberg I."/>
            <person name="Brannstrom I.O."/>
            <person name="Guillou S."/>
            <person name="Cros-Aarteil S."/>
            <person name="Calhoun S."/>
            <person name="Haridas S."/>
            <person name="Kuo A."/>
            <person name="Mondo S."/>
            <person name="Pangilinan J."/>
            <person name="Riley R."/>
            <person name="LaButti K."/>
            <person name="Andreopoulos B."/>
            <person name="Lipzen A."/>
            <person name="Chen C."/>
            <person name="Yan M."/>
            <person name="Daum C."/>
            <person name="Ng V."/>
            <person name="Clum A."/>
            <person name="Steindorff A."/>
            <person name="Ohm R.A."/>
            <person name="Martin F."/>
            <person name="Silar P."/>
            <person name="Natvig D.O."/>
            <person name="Lalanne C."/>
            <person name="Gautier V."/>
            <person name="Ament-Velasquez S.L."/>
            <person name="Kruys A."/>
            <person name="Hutchinson M.I."/>
            <person name="Powell A.J."/>
            <person name="Barry K."/>
            <person name="Miller A.N."/>
            <person name="Grigoriev I.V."/>
            <person name="Debuchy R."/>
            <person name="Gladieux P."/>
            <person name="Hiltunen Thoren M."/>
            <person name="Johannesson H."/>
        </authorList>
    </citation>
    <scope>NUCLEOTIDE SEQUENCE</scope>
    <source>
        <strain evidence="1">CBS 123565</strain>
    </source>
</reference>
<keyword evidence="2" id="KW-1185">Reference proteome</keyword>
<dbReference type="EMBL" id="MU853401">
    <property type="protein sequence ID" value="KAK4138973.1"/>
    <property type="molecule type" value="Genomic_DNA"/>
</dbReference>
<evidence type="ECO:0000313" key="1">
    <source>
        <dbReference type="EMBL" id="KAK4138973.1"/>
    </source>
</evidence>
<name>A0AAN6UTV2_9PEZI</name>
<dbReference type="Proteomes" id="UP001304895">
    <property type="component" value="Unassembled WGS sequence"/>
</dbReference>
<gene>
    <name evidence="1" type="ORF">BT67DRAFT_369599</name>
</gene>
<protein>
    <submittedName>
        <fullName evidence="1">Uncharacterized protein</fullName>
    </submittedName>
</protein>
<reference evidence="1" key="2">
    <citation type="submission" date="2023-05" db="EMBL/GenBank/DDBJ databases">
        <authorList>
            <consortium name="Lawrence Berkeley National Laboratory"/>
            <person name="Steindorff A."/>
            <person name="Hensen N."/>
            <person name="Bonometti L."/>
            <person name="Westerberg I."/>
            <person name="Brannstrom I.O."/>
            <person name="Guillou S."/>
            <person name="Cros-Aarteil S."/>
            <person name="Calhoun S."/>
            <person name="Haridas S."/>
            <person name="Kuo A."/>
            <person name="Mondo S."/>
            <person name="Pangilinan J."/>
            <person name="Riley R."/>
            <person name="Labutti K."/>
            <person name="Andreopoulos B."/>
            <person name="Lipzen A."/>
            <person name="Chen C."/>
            <person name="Yanf M."/>
            <person name="Daum C."/>
            <person name="Ng V."/>
            <person name="Clum A."/>
            <person name="Ohm R."/>
            <person name="Martin F."/>
            <person name="Silar P."/>
            <person name="Natvig D."/>
            <person name="Lalanne C."/>
            <person name="Gautier V."/>
            <person name="Ament-Velasquez S.L."/>
            <person name="Kruys A."/>
            <person name="Hutchinson M.I."/>
            <person name="Powell A.J."/>
            <person name="Barry K."/>
            <person name="Miller A.N."/>
            <person name="Grigoriev I.V."/>
            <person name="Debuchy R."/>
            <person name="Gladieux P."/>
            <person name="Thoren M.H."/>
            <person name="Johannesson H."/>
        </authorList>
    </citation>
    <scope>NUCLEOTIDE SEQUENCE</scope>
    <source>
        <strain evidence="1">CBS 123565</strain>
    </source>
</reference>
<organism evidence="1 2">
    <name type="scientific">Trichocladium antarcticum</name>
    <dbReference type="NCBI Taxonomy" id="1450529"/>
    <lineage>
        <taxon>Eukaryota</taxon>
        <taxon>Fungi</taxon>
        <taxon>Dikarya</taxon>
        <taxon>Ascomycota</taxon>
        <taxon>Pezizomycotina</taxon>
        <taxon>Sordariomycetes</taxon>
        <taxon>Sordariomycetidae</taxon>
        <taxon>Sordariales</taxon>
        <taxon>Chaetomiaceae</taxon>
        <taxon>Trichocladium</taxon>
    </lineage>
</organism>
<accession>A0AAN6UTV2</accession>
<dbReference type="AlphaFoldDB" id="A0AAN6UTV2"/>
<evidence type="ECO:0000313" key="2">
    <source>
        <dbReference type="Proteomes" id="UP001304895"/>
    </source>
</evidence>
<proteinExistence type="predicted"/>
<comment type="caution">
    <text evidence="1">The sequence shown here is derived from an EMBL/GenBank/DDBJ whole genome shotgun (WGS) entry which is preliminary data.</text>
</comment>